<dbReference type="RefSeq" id="WP_111539310.1">
    <property type="nucleotide sequence ID" value="NZ_QKZL01000069.1"/>
</dbReference>
<protein>
    <recommendedName>
        <fullName evidence="3">Methyltransferase family protein</fullName>
    </recommendedName>
</protein>
<reference evidence="1 2" key="1">
    <citation type="submission" date="2018-06" db="EMBL/GenBank/DDBJ databases">
        <title>Genomic Encyclopedia of Archaeal and Bacterial Type Strains, Phase II (KMG-II): from individual species to whole genera.</title>
        <authorList>
            <person name="Goeker M."/>
        </authorList>
    </citation>
    <scope>NUCLEOTIDE SEQUENCE [LARGE SCALE GENOMIC DNA]</scope>
    <source>
        <strain evidence="1 2">DSM 22009</strain>
    </source>
</reference>
<gene>
    <name evidence="1" type="ORF">LX81_04404</name>
</gene>
<dbReference type="EMBL" id="QKZL01000069">
    <property type="protein sequence ID" value="PZX09657.1"/>
    <property type="molecule type" value="Genomic_DNA"/>
</dbReference>
<keyword evidence="2" id="KW-1185">Reference proteome</keyword>
<dbReference type="InterPro" id="IPR029063">
    <property type="entry name" value="SAM-dependent_MTases_sf"/>
</dbReference>
<dbReference type="AlphaFoldDB" id="A0A2W7MU18"/>
<dbReference type="PANTHER" id="PTHR43036">
    <property type="entry name" value="OSJNBB0011N17.9 PROTEIN"/>
    <property type="match status" value="1"/>
</dbReference>
<evidence type="ECO:0000313" key="2">
    <source>
        <dbReference type="Proteomes" id="UP000248916"/>
    </source>
</evidence>
<dbReference type="PANTHER" id="PTHR43036:SF2">
    <property type="entry name" value="OS04G0481300 PROTEIN"/>
    <property type="match status" value="1"/>
</dbReference>
<dbReference type="OrthoDB" id="21342at2"/>
<name>A0A2W7MU18_9RHOB</name>
<evidence type="ECO:0008006" key="3">
    <source>
        <dbReference type="Google" id="ProtNLM"/>
    </source>
</evidence>
<organism evidence="1 2">
    <name type="scientific">Palleronia aestuarii</name>
    <dbReference type="NCBI Taxonomy" id="568105"/>
    <lineage>
        <taxon>Bacteria</taxon>
        <taxon>Pseudomonadati</taxon>
        <taxon>Pseudomonadota</taxon>
        <taxon>Alphaproteobacteria</taxon>
        <taxon>Rhodobacterales</taxon>
        <taxon>Roseobacteraceae</taxon>
        <taxon>Palleronia</taxon>
    </lineage>
</organism>
<evidence type="ECO:0000313" key="1">
    <source>
        <dbReference type="EMBL" id="PZX09657.1"/>
    </source>
</evidence>
<sequence>MRLTLPPEAFAKQDPSDDALFYRPARMVTHVDAAALSALTACYQTRLWPGADVLDLMSSWVSHLPAGLVLGQVTGHGMNAAELAANPRLDAWFVQDLNLDPQLLQEDASQDAVLVCAGVQYLQRPVETFADVARALRRGCQVDSRREAMIIGPCPHRGEITFATM</sequence>
<comment type="caution">
    <text evidence="1">The sequence shown here is derived from an EMBL/GenBank/DDBJ whole genome shotgun (WGS) entry which is preliminary data.</text>
</comment>
<dbReference type="SUPFAM" id="SSF53335">
    <property type="entry name" value="S-adenosyl-L-methionine-dependent methyltransferases"/>
    <property type="match status" value="1"/>
</dbReference>
<dbReference type="Proteomes" id="UP000248916">
    <property type="component" value="Unassembled WGS sequence"/>
</dbReference>
<accession>A0A2W7MU18</accession>
<proteinExistence type="predicted"/>